<reference evidence="1" key="1">
    <citation type="submission" date="2019-08" db="EMBL/GenBank/DDBJ databases">
        <title>The improved chromosome-level genome for the pearl oyster Pinctada fucata martensii using PacBio sequencing and Hi-C.</title>
        <authorList>
            <person name="Zheng Z."/>
        </authorList>
    </citation>
    <scope>NUCLEOTIDE SEQUENCE</scope>
    <source>
        <strain evidence="1">ZZ-2019</strain>
        <tissue evidence="1">Adductor muscle</tissue>
    </source>
</reference>
<evidence type="ECO:0000313" key="1">
    <source>
        <dbReference type="EMBL" id="KAK3098542.1"/>
    </source>
</evidence>
<dbReference type="Proteomes" id="UP001186944">
    <property type="component" value="Unassembled WGS sequence"/>
</dbReference>
<protein>
    <recommendedName>
        <fullName evidence="3">MULE transposase domain-containing protein</fullName>
    </recommendedName>
</protein>
<keyword evidence="2" id="KW-1185">Reference proteome</keyword>
<dbReference type="EMBL" id="VSWD01000007">
    <property type="protein sequence ID" value="KAK3098542.1"/>
    <property type="molecule type" value="Genomic_DNA"/>
</dbReference>
<dbReference type="AlphaFoldDB" id="A0AA88YFU3"/>
<evidence type="ECO:0008006" key="3">
    <source>
        <dbReference type="Google" id="ProtNLM"/>
    </source>
</evidence>
<comment type="caution">
    <text evidence="1">The sequence shown here is derived from an EMBL/GenBank/DDBJ whole genome shotgun (WGS) entry which is preliminary data.</text>
</comment>
<gene>
    <name evidence="1" type="ORF">FSP39_020471</name>
</gene>
<evidence type="ECO:0000313" key="2">
    <source>
        <dbReference type="Proteomes" id="UP001186944"/>
    </source>
</evidence>
<proteinExistence type="predicted"/>
<accession>A0AA88YFU3</accession>
<name>A0AA88YFU3_PINIB</name>
<organism evidence="1 2">
    <name type="scientific">Pinctada imbricata</name>
    <name type="common">Atlantic pearl-oyster</name>
    <name type="synonym">Pinctada martensii</name>
    <dbReference type="NCBI Taxonomy" id="66713"/>
    <lineage>
        <taxon>Eukaryota</taxon>
        <taxon>Metazoa</taxon>
        <taxon>Spiralia</taxon>
        <taxon>Lophotrochozoa</taxon>
        <taxon>Mollusca</taxon>
        <taxon>Bivalvia</taxon>
        <taxon>Autobranchia</taxon>
        <taxon>Pteriomorphia</taxon>
        <taxon>Pterioida</taxon>
        <taxon>Pterioidea</taxon>
        <taxon>Pteriidae</taxon>
        <taxon>Pinctada</taxon>
    </lineage>
</organism>
<sequence length="374" mass="42649">MPNIVTVADDLQSIISSLKSNQFIRSIITNNDDKPPNIICFTDEQIEDMRNCMTNDSIVGIDRTFNLGPCFLTALVYQNKNLLRKGTETSPIMLGPIYLHWDGSYSTYCDFLSKIRSTLGFNISVEKIVFGTDEEIALVNAIKTTFPGSQHILCTRHLKENAQRNFSNQNVSETERSKIVSAIFGSSGLLFSTSEISYLERESELLESFGHVGGKYLKDKLLPTLKEKIFLPSQKNSIIPPDWKNNNCESMNHKIKVLGDWKVSKIPDLVDRLKEIHITQLLEIRGALHGRGNLELSDRAKHLRLGHDLWLELTDDQRRKVFNRFVRFQPKTDVIESRDGQLRIPLVARLAKKPGQTKRVRNTKTISINKRPKV</sequence>